<proteinExistence type="predicted"/>
<dbReference type="Proteomes" id="UP000814128">
    <property type="component" value="Unassembled WGS sequence"/>
</dbReference>
<sequence length="232" mass="26236">WTLAHLLQREGEEMIWLYDYGDNYTHYIRVEEIASIEDSTGRVVVIDGSGACPREDGGGNSSWQEEDLPMLASWHPSQRAKIIALIRDSLNYKDKMVSKSFDPDAFDIAEARQRVQDALASPDSVWSGSKQFIAPLAEDSGTKRMPGPPGSMDPLKRGQKYERTWQDTTSYMQEVISTKRDRKSTSCCWTCGTPHGLSRYKLFFRGFRSRLTRLTAVRDATSRCTAGKNARP</sequence>
<gene>
    <name evidence="1" type="ORF">K488DRAFT_51330</name>
</gene>
<evidence type="ECO:0000313" key="2">
    <source>
        <dbReference type="Proteomes" id="UP000814128"/>
    </source>
</evidence>
<evidence type="ECO:0000313" key="1">
    <source>
        <dbReference type="EMBL" id="KAI0031782.1"/>
    </source>
</evidence>
<reference evidence="1" key="1">
    <citation type="submission" date="2021-02" db="EMBL/GenBank/DDBJ databases">
        <authorList>
            <consortium name="DOE Joint Genome Institute"/>
            <person name="Ahrendt S."/>
            <person name="Looney B.P."/>
            <person name="Miyauchi S."/>
            <person name="Morin E."/>
            <person name="Drula E."/>
            <person name="Courty P.E."/>
            <person name="Chicoki N."/>
            <person name="Fauchery L."/>
            <person name="Kohler A."/>
            <person name="Kuo A."/>
            <person name="Labutti K."/>
            <person name="Pangilinan J."/>
            <person name="Lipzen A."/>
            <person name="Riley R."/>
            <person name="Andreopoulos W."/>
            <person name="He G."/>
            <person name="Johnson J."/>
            <person name="Barry K.W."/>
            <person name="Grigoriev I.V."/>
            <person name="Nagy L."/>
            <person name="Hibbett D."/>
            <person name="Henrissat B."/>
            <person name="Matheny P.B."/>
            <person name="Labbe J."/>
            <person name="Martin F."/>
        </authorList>
    </citation>
    <scope>NUCLEOTIDE SEQUENCE</scope>
    <source>
        <strain evidence="1">EC-137</strain>
    </source>
</reference>
<organism evidence="1 2">
    <name type="scientific">Vararia minispora EC-137</name>
    <dbReference type="NCBI Taxonomy" id="1314806"/>
    <lineage>
        <taxon>Eukaryota</taxon>
        <taxon>Fungi</taxon>
        <taxon>Dikarya</taxon>
        <taxon>Basidiomycota</taxon>
        <taxon>Agaricomycotina</taxon>
        <taxon>Agaricomycetes</taxon>
        <taxon>Russulales</taxon>
        <taxon>Lachnocladiaceae</taxon>
        <taxon>Vararia</taxon>
    </lineage>
</organism>
<name>A0ACB8QJE1_9AGAM</name>
<reference evidence="1" key="2">
    <citation type="journal article" date="2022" name="New Phytol.">
        <title>Evolutionary transition to the ectomycorrhizal habit in the genomes of a hyperdiverse lineage of mushroom-forming fungi.</title>
        <authorList>
            <person name="Looney B."/>
            <person name="Miyauchi S."/>
            <person name="Morin E."/>
            <person name="Drula E."/>
            <person name="Courty P.E."/>
            <person name="Kohler A."/>
            <person name="Kuo A."/>
            <person name="LaButti K."/>
            <person name="Pangilinan J."/>
            <person name="Lipzen A."/>
            <person name="Riley R."/>
            <person name="Andreopoulos W."/>
            <person name="He G."/>
            <person name="Johnson J."/>
            <person name="Nolan M."/>
            <person name="Tritt A."/>
            <person name="Barry K.W."/>
            <person name="Grigoriev I.V."/>
            <person name="Nagy L.G."/>
            <person name="Hibbett D."/>
            <person name="Henrissat B."/>
            <person name="Matheny P.B."/>
            <person name="Labbe J."/>
            <person name="Martin F.M."/>
        </authorList>
    </citation>
    <scope>NUCLEOTIDE SEQUENCE</scope>
    <source>
        <strain evidence="1">EC-137</strain>
    </source>
</reference>
<keyword evidence="2" id="KW-1185">Reference proteome</keyword>
<comment type="caution">
    <text evidence="1">The sequence shown here is derived from an EMBL/GenBank/DDBJ whole genome shotgun (WGS) entry which is preliminary data.</text>
</comment>
<dbReference type="EMBL" id="MU273567">
    <property type="protein sequence ID" value="KAI0031782.1"/>
    <property type="molecule type" value="Genomic_DNA"/>
</dbReference>
<feature type="non-terminal residue" evidence="1">
    <location>
        <position position="1"/>
    </location>
</feature>
<protein>
    <submittedName>
        <fullName evidence="1">MM3350-like domain-containing protein</fullName>
    </submittedName>
</protein>
<accession>A0ACB8QJE1</accession>